<dbReference type="SUPFAM" id="SSF100879">
    <property type="entry name" value="Lesion bypass DNA polymerase (Y-family), little finger domain"/>
    <property type="match status" value="1"/>
</dbReference>
<dbReference type="Pfam" id="PF11799">
    <property type="entry name" value="IMS_C"/>
    <property type="match status" value="1"/>
</dbReference>
<dbReference type="Pfam" id="PF00817">
    <property type="entry name" value="IMS"/>
    <property type="match status" value="1"/>
</dbReference>
<dbReference type="PANTHER" id="PTHR35369">
    <property type="entry name" value="BLR3025 PROTEIN-RELATED"/>
    <property type="match status" value="1"/>
</dbReference>
<dbReference type="InterPro" id="IPR001126">
    <property type="entry name" value="UmuC"/>
</dbReference>
<name>A0ABV6XAK1_9ACTN</name>
<dbReference type="EMBL" id="JBHEZY010000018">
    <property type="protein sequence ID" value="MFC1435315.1"/>
    <property type="molecule type" value="Genomic_DNA"/>
</dbReference>
<reference evidence="5 6" key="1">
    <citation type="submission" date="2024-09" db="EMBL/GenBank/DDBJ databases">
        <authorList>
            <person name="Lee S.D."/>
        </authorList>
    </citation>
    <scope>NUCLEOTIDE SEQUENCE [LARGE SCALE GENOMIC DNA]</scope>
    <source>
        <strain evidence="5 6">N1-3</strain>
    </source>
</reference>
<evidence type="ECO:0000256" key="1">
    <source>
        <dbReference type="ARBA" id="ARBA00010945"/>
    </source>
</evidence>
<evidence type="ECO:0000256" key="2">
    <source>
        <dbReference type="ARBA" id="ARBA00022763"/>
    </source>
</evidence>
<dbReference type="Proteomes" id="UP001592530">
    <property type="component" value="Unassembled WGS sequence"/>
</dbReference>
<dbReference type="Gene3D" id="1.10.150.20">
    <property type="entry name" value="5' to 3' exonuclease, C-terminal subdomain"/>
    <property type="match status" value="1"/>
</dbReference>
<dbReference type="RefSeq" id="WP_380558248.1">
    <property type="nucleotide sequence ID" value="NZ_JBHEZY010000018.1"/>
</dbReference>
<dbReference type="InterPro" id="IPR036775">
    <property type="entry name" value="DNA_pol_Y-fam_lit_finger_sf"/>
</dbReference>
<dbReference type="InterPro" id="IPR043128">
    <property type="entry name" value="Rev_trsase/Diguanyl_cyclase"/>
</dbReference>
<evidence type="ECO:0000256" key="3">
    <source>
        <dbReference type="ARBA" id="ARBA00025589"/>
    </source>
</evidence>
<dbReference type="Gene3D" id="3.30.1490.100">
    <property type="entry name" value="DNA polymerase, Y-family, little finger domain"/>
    <property type="match status" value="1"/>
</dbReference>
<dbReference type="PROSITE" id="PS50173">
    <property type="entry name" value="UMUC"/>
    <property type="match status" value="1"/>
</dbReference>
<gene>
    <name evidence="5" type="ORF">ACEZDB_32215</name>
</gene>
<dbReference type="InterPro" id="IPR050356">
    <property type="entry name" value="SulA_CellDiv_inhibitor"/>
</dbReference>
<dbReference type="InterPro" id="IPR043502">
    <property type="entry name" value="DNA/RNA_pol_sf"/>
</dbReference>
<feature type="domain" description="UmuC" evidence="4">
    <location>
        <begin position="10"/>
        <end position="130"/>
    </location>
</feature>
<comment type="function">
    <text evidence="3">Poorly processive, error-prone DNA polymerase involved in untargeted mutagenesis. Copies undamaged DNA at stalled replication forks, which arise in vivo from mismatched or misaligned primer ends. These misaligned primers can be extended by PolIV. Exhibits no 3'-5' exonuclease (proofreading) activity. May be involved in translesional synthesis, in conjunction with the beta clamp from PolIII.</text>
</comment>
<dbReference type="PANTHER" id="PTHR35369:SF2">
    <property type="entry name" value="BLR3025 PROTEIN"/>
    <property type="match status" value="1"/>
</dbReference>
<dbReference type="SUPFAM" id="SSF56672">
    <property type="entry name" value="DNA/RNA polymerases"/>
    <property type="match status" value="1"/>
</dbReference>
<keyword evidence="2" id="KW-0227">DNA damage</keyword>
<evidence type="ECO:0000259" key="4">
    <source>
        <dbReference type="PROSITE" id="PS50173"/>
    </source>
</evidence>
<proteinExistence type="inferred from homology"/>
<dbReference type="Gene3D" id="3.30.70.270">
    <property type="match status" value="1"/>
</dbReference>
<comment type="similarity">
    <text evidence="1">Belongs to the DNA polymerase type-Y family.</text>
</comment>
<comment type="caution">
    <text evidence="5">The sequence shown here is derived from an EMBL/GenBank/DDBJ whole genome shotgun (WGS) entry which is preliminary data.</text>
</comment>
<dbReference type="Pfam" id="PF21999">
    <property type="entry name" value="IMS_HHH_1"/>
    <property type="match status" value="1"/>
</dbReference>
<evidence type="ECO:0000313" key="5">
    <source>
        <dbReference type="EMBL" id="MFC1435315.1"/>
    </source>
</evidence>
<accession>A0ABV6XAK1</accession>
<dbReference type="InterPro" id="IPR053848">
    <property type="entry name" value="IMS_HHH_1"/>
</dbReference>
<sequence length="341" mass="36549">MTTAPPTRYLLHLRYERLGRDDARYPQLLEIAATVSARVQALPPDAAVLDLTGAIRYFAAPPEDVAAMVRMRTAALAGVTTTAGLGPSRMLAAIAADAAEPGHLLAVPDDARAIVRFLQPRPVRVLPGIGPATARTLARYGLETVGDLARAPLPTLQRILGASAGLQAHHRAHAYDPRHVTPTAPPRTIARTYRFGQDTLDGGDHRRAVLALVHDLGADLRDSGTFARTVTVDVRHADRSSTSRTRTLPESTDHTPALGKAALAALDAFALQRARVRAVTVSVELGDQSAATHQLTFDPADERDRRIEVAVDRARRRFGPTTIGPALLYSAPPTPVFSARS</sequence>
<evidence type="ECO:0000313" key="6">
    <source>
        <dbReference type="Proteomes" id="UP001592530"/>
    </source>
</evidence>
<protein>
    <recommendedName>
        <fullName evidence="4">UmuC domain-containing protein</fullName>
    </recommendedName>
</protein>
<organism evidence="5 6">
    <name type="scientific">Streptacidiphilus alkalitolerans</name>
    <dbReference type="NCBI Taxonomy" id="3342712"/>
    <lineage>
        <taxon>Bacteria</taxon>
        <taxon>Bacillati</taxon>
        <taxon>Actinomycetota</taxon>
        <taxon>Actinomycetes</taxon>
        <taxon>Kitasatosporales</taxon>
        <taxon>Streptomycetaceae</taxon>
        <taxon>Streptacidiphilus</taxon>
    </lineage>
</organism>
<dbReference type="InterPro" id="IPR017961">
    <property type="entry name" value="DNA_pol_Y-fam_little_finger"/>
</dbReference>